<dbReference type="Proteomes" id="UP001642464">
    <property type="component" value="Unassembled WGS sequence"/>
</dbReference>
<sequence length="138" mass="15651">MYLFGMVPLPSVCANGRSVECQRPRRAELEHLLSSKPWRGKWQFQCSHSPAASLLQPGLPFAGLLVVLGLVCLREQSKEIRRRTLRRVREERSARSNGRRKMSNDSEVADRLVHKLCQAEIAGHVDVLNCVFLDMANL</sequence>
<evidence type="ECO:0000313" key="3">
    <source>
        <dbReference type="Proteomes" id="UP001642464"/>
    </source>
</evidence>
<keyword evidence="1" id="KW-0812">Transmembrane</keyword>
<feature type="transmembrane region" description="Helical" evidence="1">
    <location>
        <begin position="54"/>
        <end position="73"/>
    </location>
</feature>
<organism evidence="2 3">
    <name type="scientific">Durusdinium trenchii</name>
    <dbReference type="NCBI Taxonomy" id="1381693"/>
    <lineage>
        <taxon>Eukaryota</taxon>
        <taxon>Sar</taxon>
        <taxon>Alveolata</taxon>
        <taxon>Dinophyceae</taxon>
        <taxon>Suessiales</taxon>
        <taxon>Symbiodiniaceae</taxon>
        <taxon>Durusdinium</taxon>
    </lineage>
</organism>
<evidence type="ECO:0000256" key="1">
    <source>
        <dbReference type="SAM" id="Phobius"/>
    </source>
</evidence>
<name>A0ABP0MD12_9DINO</name>
<keyword evidence="1" id="KW-1133">Transmembrane helix</keyword>
<gene>
    <name evidence="2" type="ORF">SCF082_LOCUS27373</name>
</gene>
<reference evidence="2 3" key="1">
    <citation type="submission" date="2024-02" db="EMBL/GenBank/DDBJ databases">
        <authorList>
            <person name="Chen Y."/>
            <person name="Shah S."/>
            <person name="Dougan E. K."/>
            <person name="Thang M."/>
            <person name="Chan C."/>
        </authorList>
    </citation>
    <scope>NUCLEOTIDE SEQUENCE [LARGE SCALE GENOMIC DNA]</scope>
</reference>
<protein>
    <submittedName>
        <fullName evidence="2">Uncharacterized protein</fullName>
    </submittedName>
</protein>
<evidence type="ECO:0000313" key="2">
    <source>
        <dbReference type="EMBL" id="CAK9049376.1"/>
    </source>
</evidence>
<keyword evidence="1" id="KW-0472">Membrane</keyword>
<accession>A0ABP0MD12</accession>
<proteinExistence type="predicted"/>
<comment type="caution">
    <text evidence="2">The sequence shown here is derived from an EMBL/GenBank/DDBJ whole genome shotgun (WGS) entry which is preliminary data.</text>
</comment>
<keyword evidence="3" id="KW-1185">Reference proteome</keyword>
<dbReference type="EMBL" id="CAXAMM010021113">
    <property type="protein sequence ID" value="CAK9049376.1"/>
    <property type="molecule type" value="Genomic_DNA"/>
</dbReference>